<sequence length="92" mass="10550">MQSEHIDIVGCFVNLVGATLGLAVFTPEKQREIDTMLRTQWGGQEVYIKKSDVDVEARAVAIRAKYNGRNRRELMVEYNISRAQFYKILKGD</sequence>
<evidence type="ECO:0000313" key="4">
    <source>
        <dbReference type="Proteomes" id="UP001596086"/>
    </source>
</evidence>
<reference evidence="4" key="1">
    <citation type="journal article" date="2019" name="Int. J. Syst. Evol. Microbiol.">
        <title>The Global Catalogue of Microorganisms (GCM) 10K type strain sequencing project: providing services to taxonomists for standard genome sequencing and annotation.</title>
        <authorList>
            <consortium name="The Broad Institute Genomics Platform"/>
            <consortium name="The Broad Institute Genome Sequencing Center for Infectious Disease"/>
            <person name="Wu L."/>
            <person name="Ma J."/>
        </authorList>
    </citation>
    <scope>NUCLEOTIDE SEQUENCE [LARGE SCALE GENOMIC DNA]</scope>
    <source>
        <strain evidence="4">CGMCC 4.5798</strain>
    </source>
</reference>
<organism evidence="3 4">
    <name type="scientific">Massilia aerilata</name>
    <dbReference type="NCBI Taxonomy" id="453817"/>
    <lineage>
        <taxon>Bacteria</taxon>
        <taxon>Pseudomonadati</taxon>
        <taxon>Pseudomonadota</taxon>
        <taxon>Betaproteobacteria</taxon>
        <taxon>Burkholderiales</taxon>
        <taxon>Oxalobacteraceae</taxon>
        <taxon>Telluria group</taxon>
        <taxon>Massilia</taxon>
    </lineage>
</organism>
<evidence type="ECO:0000259" key="2">
    <source>
        <dbReference type="Pfam" id="PF08765"/>
    </source>
</evidence>
<keyword evidence="1" id="KW-0812">Transmembrane</keyword>
<evidence type="ECO:0000313" key="3">
    <source>
        <dbReference type="EMBL" id="MFC5551767.1"/>
    </source>
</evidence>
<keyword evidence="4" id="KW-1185">Reference proteome</keyword>
<feature type="transmembrane region" description="Helical" evidence="1">
    <location>
        <begin position="6"/>
        <end position="26"/>
    </location>
</feature>
<keyword evidence="1" id="KW-0472">Membrane</keyword>
<accession>A0ABW0S7C4</accession>
<name>A0ABW0S7C4_9BURK</name>
<dbReference type="InterPro" id="IPR014875">
    <property type="entry name" value="Mor_transcription_activator"/>
</dbReference>
<protein>
    <submittedName>
        <fullName evidence="3">Mor transcription activator family protein</fullName>
    </submittedName>
</protein>
<gene>
    <name evidence="3" type="ORF">ACFPO9_24885</name>
</gene>
<dbReference type="Pfam" id="PF08765">
    <property type="entry name" value="Mor"/>
    <property type="match status" value="1"/>
</dbReference>
<dbReference type="Gene3D" id="1.10.10.60">
    <property type="entry name" value="Homeodomain-like"/>
    <property type="match status" value="1"/>
</dbReference>
<dbReference type="EMBL" id="JBHSMZ010000024">
    <property type="protein sequence ID" value="MFC5551767.1"/>
    <property type="molecule type" value="Genomic_DNA"/>
</dbReference>
<dbReference type="SUPFAM" id="SSF46689">
    <property type="entry name" value="Homeodomain-like"/>
    <property type="match status" value="1"/>
</dbReference>
<comment type="caution">
    <text evidence="3">The sequence shown here is derived from an EMBL/GenBank/DDBJ whole genome shotgun (WGS) entry which is preliminary data.</text>
</comment>
<dbReference type="RefSeq" id="WP_379776369.1">
    <property type="nucleotide sequence ID" value="NZ_JBHSMZ010000024.1"/>
</dbReference>
<keyword evidence="1" id="KW-1133">Transmembrane helix</keyword>
<proteinExistence type="predicted"/>
<dbReference type="InterPro" id="IPR009057">
    <property type="entry name" value="Homeodomain-like_sf"/>
</dbReference>
<feature type="domain" description="Mor transcription activator" evidence="2">
    <location>
        <begin position="31"/>
        <end position="90"/>
    </location>
</feature>
<dbReference type="Proteomes" id="UP001596086">
    <property type="component" value="Unassembled WGS sequence"/>
</dbReference>
<evidence type="ECO:0000256" key="1">
    <source>
        <dbReference type="SAM" id="Phobius"/>
    </source>
</evidence>